<keyword evidence="10" id="KW-1185">Reference proteome</keyword>
<feature type="domain" description="VPS28 N-terminal" evidence="8">
    <location>
        <begin position="68"/>
        <end position="175"/>
    </location>
</feature>
<feature type="domain" description="VPS28 C-terminal" evidence="7">
    <location>
        <begin position="185"/>
        <end position="281"/>
    </location>
</feature>
<dbReference type="FunCoup" id="A0A2V0NSR9">
    <property type="interactions" value="2096"/>
</dbReference>
<dbReference type="EMBL" id="BDRX01000019">
    <property type="protein sequence ID" value="GBF90718.1"/>
    <property type="molecule type" value="Genomic_DNA"/>
</dbReference>
<keyword evidence="4 5" id="KW-0653">Protein transport</keyword>
<dbReference type="Proteomes" id="UP000247498">
    <property type="component" value="Unassembled WGS sequence"/>
</dbReference>
<dbReference type="Pfam" id="PF03997">
    <property type="entry name" value="VPS28"/>
    <property type="match status" value="1"/>
</dbReference>
<dbReference type="InterPro" id="IPR037202">
    <property type="entry name" value="ESCRT_assembly_dom"/>
</dbReference>
<name>A0A2V0NSR9_9CHLO</name>
<dbReference type="GO" id="GO:0000813">
    <property type="term" value="C:ESCRT I complex"/>
    <property type="evidence" value="ECO:0007669"/>
    <property type="project" value="InterPro"/>
</dbReference>
<accession>A0A2V0NSR9</accession>
<dbReference type="OrthoDB" id="2671at2759"/>
<evidence type="ECO:0000256" key="3">
    <source>
        <dbReference type="ARBA" id="ARBA00022753"/>
    </source>
</evidence>
<feature type="region of interest" description="Disordered" evidence="6">
    <location>
        <begin position="1"/>
        <end position="69"/>
    </location>
</feature>
<evidence type="ECO:0000256" key="1">
    <source>
        <dbReference type="ARBA" id="ARBA00004177"/>
    </source>
</evidence>
<dbReference type="InterPro" id="IPR038358">
    <property type="entry name" value="VPS28_N_sf"/>
</dbReference>
<dbReference type="InterPro" id="IPR037206">
    <property type="entry name" value="VPS28_C_sf"/>
</dbReference>
<dbReference type="PANTHER" id="PTHR12937:SF0">
    <property type="entry name" value="VACUOLAR PROTEIN SORTING-ASSOCIATED PROTEIN 28 HOMOLOG"/>
    <property type="match status" value="1"/>
</dbReference>
<keyword evidence="2 5" id="KW-0813">Transport</keyword>
<feature type="compositionally biased region" description="Low complexity" evidence="6">
    <location>
        <begin position="7"/>
        <end position="17"/>
    </location>
</feature>
<comment type="subcellular location">
    <subcellularLocation>
        <location evidence="1">Endosome</location>
    </subcellularLocation>
</comment>
<organism evidence="9 10">
    <name type="scientific">Raphidocelis subcapitata</name>
    <dbReference type="NCBI Taxonomy" id="307507"/>
    <lineage>
        <taxon>Eukaryota</taxon>
        <taxon>Viridiplantae</taxon>
        <taxon>Chlorophyta</taxon>
        <taxon>core chlorophytes</taxon>
        <taxon>Chlorophyceae</taxon>
        <taxon>CS clade</taxon>
        <taxon>Sphaeropleales</taxon>
        <taxon>Selenastraceae</taxon>
        <taxon>Raphidocelis</taxon>
    </lineage>
</organism>
<reference evidence="9 10" key="1">
    <citation type="journal article" date="2018" name="Sci. Rep.">
        <title>Raphidocelis subcapitata (=Pseudokirchneriella subcapitata) provides an insight into genome evolution and environmental adaptations in the Sphaeropleales.</title>
        <authorList>
            <person name="Suzuki S."/>
            <person name="Yamaguchi H."/>
            <person name="Nakajima N."/>
            <person name="Kawachi M."/>
        </authorList>
    </citation>
    <scope>NUCLEOTIDE SEQUENCE [LARGE SCALE GENOMIC DNA]</scope>
    <source>
        <strain evidence="9 10">NIES-35</strain>
    </source>
</reference>
<evidence type="ECO:0000259" key="7">
    <source>
        <dbReference type="PROSITE" id="PS51310"/>
    </source>
</evidence>
<dbReference type="InterPro" id="IPR007143">
    <property type="entry name" value="Vps28"/>
</dbReference>
<dbReference type="InterPro" id="IPR017898">
    <property type="entry name" value="VPS28_N"/>
</dbReference>
<dbReference type="GO" id="GO:0044877">
    <property type="term" value="F:protein-containing complex binding"/>
    <property type="evidence" value="ECO:0007669"/>
    <property type="project" value="TreeGrafter"/>
</dbReference>
<dbReference type="SUPFAM" id="SSF140427">
    <property type="entry name" value="VPS28 C-terminal domain-like"/>
    <property type="match status" value="1"/>
</dbReference>
<comment type="caution">
    <text evidence="9">The sequence shown here is derived from an EMBL/GenBank/DDBJ whole genome shotgun (WGS) entry which is preliminary data.</text>
</comment>
<evidence type="ECO:0000256" key="4">
    <source>
        <dbReference type="ARBA" id="ARBA00022927"/>
    </source>
</evidence>
<dbReference type="FunFam" id="1.20.120.1130:FF:000001">
    <property type="entry name" value="Vacuolar protein sorting-associated protein 28 homolog"/>
    <property type="match status" value="1"/>
</dbReference>
<dbReference type="Gene3D" id="1.20.1440.200">
    <property type="match status" value="1"/>
</dbReference>
<dbReference type="PROSITE" id="PS51310">
    <property type="entry name" value="VPS28_C"/>
    <property type="match status" value="1"/>
</dbReference>
<feature type="compositionally biased region" description="Low complexity" evidence="6">
    <location>
        <begin position="57"/>
        <end position="69"/>
    </location>
</feature>
<dbReference type="PANTHER" id="PTHR12937">
    <property type="entry name" value="VACUOLAR PROTEIN SORTING 28, ISOFORM 2 VPS28"/>
    <property type="match status" value="1"/>
</dbReference>
<comment type="similarity">
    <text evidence="5">Belongs to the VPS28 family.</text>
</comment>
<evidence type="ECO:0000313" key="9">
    <source>
        <dbReference type="EMBL" id="GBF90718.1"/>
    </source>
</evidence>
<dbReference type="InParanoid" id="A0A2V0NSR9"/>
<proteinExistence type="inferred from homology"/>
<feature type="compositionally biased region" description="Basic residues" evidence="6">
    <location>
        <begin position="40"/>
        <end position="56"/>
    </location>
</feature>
<evidence type="ECO:0000256" key="6">
    <source>
        <dbReference type="SAM" id="MobiDB-lite"/>
    </source>
</evidence>
<dbReference type="Gene3D" id="1.20.120.1130">
    <property type="match status" value="1"/>
</dbReference>
<protein>
    <submittedName>
        <fullName evidence="9">Vacuolar sorting-associated protein</fullName>
    </submittedName>
</protein>
<gene>
    <name evidence="9" type="ORF">Rsub_03019</name>
</gene>
<dbReference type="GO" id="GO:0043328">
    <property type="term" value="P:protein transport to vacuole involved in ubiquitin-dependent protein catabolic process via the multivesicular body sorting pathway"/>
    <property type="evidence" value="ECO:0007669"/>
    <property type="project" value="TreeGrafter"/>
</dbReference>
<keyword evidence="3" id="KW-0967">Endosome</keyword>
<dbReference type="SUPFAM" id="SSF140111">
    <property type="entry name" value="Endosomal sorting complex assembly domain"/>
    <property type="match status" value="1"/>
</dbReference>
<dbReference type="AlphaFoldDB" id="A0A2V0NSR9"/>
<evidence type="ECO:0000313" key="10">
    <source>
        <dbReference type="Proteomes" id="UP000247498"/>
    </source>
</evidence>
<dbReference type="STRING" id="307507.A0A2V0NSR9"/>
<dbReference type="InterPro" id="IPR017899">
    <property type="entry name" value="VPS28_C"/>
</dbReference>
<evidence type="ECO:0000256" key="2">
    <source>
        <dbReference type="ARBA" id="ARBA00022448"/>
    </source>
</evidence>
<evidence type="ECO:0000256" key="5">
    <source>
        <dbReference type="PROSITE-ProRule" id="PRU00642"/>
    </source>
</evidence>
<dbReference type="PROSITE" id="PS51313">
    <property type="entry name" value="VPS28_N"/>
    <property type="match status" value="1"/>
</dbReference>
<sequence>MHLHSLASPAGAAAPPAKRSESPPRCLCAHRSPRSCSSGRGRRGGSGRRARSRRAPHGPARAALAAPPATMSSSSLAEVKLWANSKEQEKYENLADLFAIIKATERLERAYVRDDVTAPEYEGACEKLIAQFRVLWGSMRDGVPGIEAFMQEYHMQCPMAYNRLVKVGLPATIEHRKQPAEGGGGGARAVAETVQHFITAMDSLKLNLVAVDQICPILSDLISSMSKIATLPPEFAPKAKAKGWYSRLYGQPASYELGEDEVRQLLFDLESSYNEFISTIK</sequence>
<evidence type="ECO:0000259" key="8">
    <source>
        <dbReference type="PROSITE" id="PS51313"/>
    </source>
</evidence>